<keyword evidence="2" id="KW-0472">Membrane</keyword>
<evidence type="ECO:0000256" key="2">
    <source>
        <dbReference type="SAM" id="Phobius"/>
    </source>
</evidence>
<reference evidence="3 4" key="1">
    <citation type="journal article" date="2014" name="Genome Biol. Evol.">
        <title>The genome of the myxosporean Thelohanellus kitauei shows adaptations to nutrient acquisition within its fish host.</title>
        <authorList>
            <person name="Yang Y."/>
            <person name="Xiong J."/>
            <person name="Zhou Z."/>
            <person name="Huo F."/>
            <person name="Miao W."/>
            <person name="Ran C."/>
            <person name="Liu Y."/>
            <person name="Zhang J."/>
            <person name="Feng J."/>
            <person name="Wang M."/>
            <person name="Wang M."/>
            <person name="Wang L."/>
            <person name="Yao B."/>
        </authorList>
    </citation>
    <scope>NUCLEOTIDE SEQUENCE [LARGE SCALE GENOMIC DNA]</scope>
    <source>
        <strain evidence="3">Wuqing</strain>
    </source>
</reference>
<feature type="region of interest" description="Disordered" evidence="1">
    <location>
        <begin position="52"/>
        <end position="72"/>
    </location>
</feature>
<proteinExistence type="predicted"/>
<evidence type="ECO:0000313" key="3">
    <source>
        <dbReference type="EMBL" id="KII69272.1"/>
    </source>
</evidence>
<protein>
    <submittedName>
        <fullName evidence="3">Uncharacterized protein</fullName>
    </submittedName>
</protein>
<organism evidence="3 4">
    <name type="scientific">Thelohanellus kitauei</name>
    <name type="common">Myxosporean</name>
    <dbReference type="NCBI Taxonomy" id="669202"/>
    <lineage>
        <taxon>Eukaryota</taxon>
        <taxon>Metazoa</taxon>
        <taxon>Cnidaria</taxon>
        <taxon>Myxozoa</taxon>
        <taxon>Myxosporea</taxon>
        <taxon>Bivalvulida</taxon>
        <taxon>Platysporina</taxon>
        <taxon>Myxobolidae</taxon>
        <taxon>Thelohanellus</taxon>
    </lineage>
</organism>
<sequence>MAVTTPYRLLSFSSWIFVILRIVVWSYFSMASFFVSLIVLKVLREIIRLKHPPASDPHLGHQDQQQPNDTVLTSTPLLTDSIIDDEICEYDSIPPFGFADKQSQ</sequence>
<keyword evidence="2" id="KW-1133">Transmembrane helix</keyword>
<evidence type="ECO:0000256" key="1">
    <source>
        <dbReference type="SAM" id="MobiDB-lite"/>
    </source>
</evidence>
<evidence type="ECO:0000313" key="4">
    <source>
        <dbReference type="Proteomes" id="UP000031668"/>
    </source>
</evidence>
<dbReference type="Proteomes" id="UP000031668">
    <property type="component" value="Unassembled WGS sequence"/>
</dbReference>
<keyword evidence="4" id="KW-1185">Reference proteome</keyword>
<dbReference type="AlphaFoldDB" id="A0A0C2N5S2"/>
<accession>A0A0C2N5S2</accession>
<feature type="compositionally biased region" description="Polar residues" evidence="1">
    <location>
        <begin position="62"/>
        <end position="72"/>
    </location>
</feature>
<dbReference type="EMBL" id="JWZT01002482">
    <property type="protein sequence ID" value="KII69272.1"/>
    <property type="molecule type" value="Genomic_DNA"/>
</dbReference>
<comment type="caution">
    <text evidence="3">The sequence shown here is derived from an EMBL/GenBank/DDBJ whole genome shotgun (WGS) entry which is preliminary data.</text>
</comment>
<feature type="transmembrane region" description="Helical" evidence="2">
    <location>
        <begin position="12"/>
        <end position="40"/>
    </location>
</feature>
<gene>
    <name evidence="3" type="ORF">RF11_03555</name>
</gene>
<keyword evidence="2" id="KW-0812">Transmembrane</keyword>
<name>A0A0C2N5S2_THEKT</name>